<keyword evidence="2" id="KW-1185">Reference proteome</keyword>
<feature type="compositionally biased region" description="Polar residues" evidence="1">
    <location>
        <begin position="20"/>
        <end position="29"/>
    </location>
</feature>
<feature type="compositionally biased region" description="Low complexity" evidence="1">
    <location>
        <begin position="208"/>
        <end position="218"/>
    </location>
</feature>
<name>A0A7I4YAU6_HAECO</name>
<dbReference type="GO" id="GO:0020037">
    <property type="term" value="F:heme binding"/>
    <property type="evidence" value="ECO:0007669"/>
    <property type="project" value="InterPro"/>
</dbReference>
<evidence type="ECO:0000256" key="1">
    <source>
        <dbReference type="SAM" id="MobiDB-lite"/>
    </source>
</evidence>
<dbReference type="OMA" id="CNHVQFR"/>
<protein>
    <submittedName>
        <fullName evidence="3">GLOBIN domain-containing protein</fullName>
    </submittedName>
</protein>
<sequence>MGNAKSAEIKEEPVKRKPKLSSTDRNSSMTREKKISRASVSSQGNRKPFLTVNQRSIIKYCIDNAKDDIADRIIRRAMEKKDDFKMFIDNLTRAQRSEVSEALRVFLTSICDILTDSDEIQRISEEFGSSHVPFRTFGFKPDFFACTADAVTTECTFLDQATHTPSETAGSWSTLSAFVFSAVRDGYYAELRRQRKCSNAFRNRPSVDVSSDGSVVDGGSRKSASPTPDDISQSSGSKESTANYLLPPQVY</sequence>
<dbReference type="WBParaSite" id="HCON_00066130-00001">
    <property type="protein sequence ID" value="HCON_00066130-00001"/>
    <property type="gene ID" value="HCON_00066130"/>
</dbReference>
<dbReference type="CDD" id="cd01040">
    <property type="entry name" value="Mb-like"/>
    <property type="match status" value="1"/>
</dbReference>
<dbReference type="InterPro" id="IPR012292">
    <property type="entry name" value="Globin/Proto"/>
</dbReference>
<dbReference type="OrthoDB" id="5854162at2759"/>
<organism evidence="2 3">
    <name type="scientific">Haemonchus contortus</name>
    <name type="common">Barber pole worm</name>
    <dbReference type="NCBI Taxonomy" id="6289"/>
    <lineage>
        <taxon>Eukaryota</taxon>
        <taxon>Metazoa</taxon>
        <taxon>Ecdysozoa</taxon>
        <taxon>Nematoda</taxon>
        <taxon>Chromadorea</taxon>
        <taxon>Rhabditida</taxon>
        <taxon>Rhabditina</taxon>
        <taxon>Rhabditomorpha</taxon>
        <taxon>Strongyloidea</taxon>
        <taxon>Trichostrongylidae</taxon>
        <taxon>Haemonchus</taxon>
    </lineage>
</organism>
<evidence type="ECO:0000313" key="3">
    <source>
        <dbReference type="WBParaSite" id="HCON_00066130-00001"/>
    </source>
</evidence>
<dbReference type="GO" id="GO:0019825">
    <property type="term" value="F:oxygen binding"/>
    <property type="evidence" value="ECO:0007669"/>
    <property type="project" value="InterPro"/>
</dbReference>
<dbReference type="SUPFAM" id="SSF46458">
    <property type="entry name" value="Globin-like"/>
    <property type="match status" value="1"/>
</dbReference>
<dbReference type="Gene3D" id="1.10.490.10">
    <property type="entry name" value="Globins"/>
    <property type="match status" value="1"/>
</dbReference>
<feature type="region of interest" description="Disordered" evidence="1">
    <location>
        <begin position="1"/>
        <end position="42"/>
    </location>
</feature>
<dbReference type="Proteomes" id="UP000025227">
    <property type="component" value="Unplaced"/>
</dbReference>
<feature type="region of interest" description="Disordered" evidence="1">
    <location>
        <begin position="208"/>
        <end position="251"/>
    </location>
</feature>
<dbReference type="InterPro" id="IPR009050">
    <property type="entry name" value="Globin-like_sf"/>
</dbReference>
<reference evidence="3" key="1">
    <citation type="submission" date="2020-12" db="UniProtKB">
        <authorList>
            <consortium name="WormBaseParasite"/>
        </authorList>
    </citation>
    <scope>IDENTIFICATION</scope>
    <source>
        <strain evidence="3">MHco3</strain>
    </source>
</reference>
<evidence type="ECO:0000313" key="2">
    <source>
        <dbReference type="Proteomes" id="UP000025227"/>
    </source>
</evidence>
<dbReference type="InterPro" id="IPR044399">
    <property type="entry name" value="Mb-like_M"/>
</dbReference>
<accession>A0A7I4YAU6</accession>
<feature type="compositionally biased region" description="Polar residues" evidence="1">
    <location>
        <begin position="222"/>
        <end position="243"/>
    </location>
</feature>
<dbReference type="AlphaFoldDB" id="A0A7I4YAU6"/>
<proteinExistence type="predicted"/>